<dbReference type="SUPFAM" id="SSF47050">
    <property type="entry name" value="VHP, Villin headpiece domain"/>
    <property type="match status" value="1"/>
</dbReference>
<dbReference type="GO" id="GO:0005737">
    <property type="term" value="C:cytoplasm"/>
    <property type="evidence" value="ECO:0007669"/>
    <property type="project" value="UniProtKB-SubCell"/>
</dbReference>
<keyword evidence="5" id="KW-0677">Repeat</keyword>
<keyword evidence="11" id="KW-1185">Reference proteome</keyword>
<organism evidence="10 11">
    <name type="scientific">Gasterosteus aculeatus aculeatus</name>
    <name type="common">three-spined stickleback</name>
    <dbReference type="NCBI Taxonomy" id="481459"/>
    <lineage>
        <taxon>Eukaryota</taxon>
        <taxon>Metazoa</taxon>
        <taxon>Chordata</taxon>
        <taxon>Craniata</taxon>
        <taxon>Vertebrata</taxon>
        <taxon>Euteleostomi</taxon>
        <taxon>Actinopterygii</taxon>
        <taxon>Neopterygii</taxon>
        <taxon>Teleostei</taxon>
        <taxon>Neoteleostei</taxon>
        <taxon>Acanthomorphata</taxon>
        <taxon>Eupercaria</taxon>
        <taxon>Perciformes</taxon>
        <taxon>Cottioidei</taxon>
        <taxon>Gasterosteales</taxon>
        <taxon>Gasterosteidae</taxon>
        <taxon>Gasterosteus</taxon>
    </lineage>
</organism>
<evidence type="ECO:0000256" key="1">
    <source>
        <dbReference type="ARBA" id="ARBA00004496"/>
    </source>
</evidence>
<feature type="domain" description="LIM zinc-binding" evidence="9">
    <location>
        <begin position="18"/>
        <end position="51"/>
    </location>
</feature>
<dbReference type="Gene3D" id="1.10.950.10">
    <property type="entry name" value="Villin headpiece domain"/>
    <property type="match status" value="1"/>
</dbReference>
<evidence type="ECO:0000256" key="4">
    <source>
        <dbReference type="ARBA" id="ARBA00022723"/>
    </source>
</evidence>
<dbReference type="GO" id="GO:0046872">
    <property type="term" value="F:metal ion binding"/>
    <property type="evidence" value="ECO:0007669"/>
    <property type="project" value="UniProtKB-KW"/>
</dbReference>
<reference evidence="10" key="2">
    <citation type="submission" date="2025-08" db="UniProtKB">
        <authorList>
            <consortium name="Ensembl"/>
        </authorList>
    </citation>
    <scope>IDENTIFICATION</scope>
</reference>
<dbReference type="Pfam" id="PF16182">
    <property type="entry name" value="AbLIM_anchor"/>
    <property type="match status" value="2"/>
</dbReference>
<dbReference type="FunFam" id="1.10.950.10:FF:000001">
    <property type="entry name" value="actin-binding LIM protein 1 isoform X2"/>
    <property type="match status" value="1"/>
</dbReference>
<evidence type="ECO:0000256" key="7">
    <source>
        <dbReference type="ARBA" id="ARBA00023038"/>
    </source>
</evidence>
<dbReference type="InterPro" id="IPR051618">
    <property type="entry name" value="Actin-binding_LIM"/>
</dbReference>
<feature type="domain" description="LIM zinc-binding" evidence="9">
    <location>
        <begin position="205"/>
        <end position="238"/>
    </location>
</feature>
<reference evidence="10" key="3">
    <citation type="submission" date="2025-09" db="UniProtKB">
        <authorList>
            <consortium name="Ensembl"/>
        </authorList>
    </citation>
    <scope>IDENTIFICATION</scope>
</reference>
<evidence type="ECO:0000313" key="10">
    <source>
        <dbReference type="Ensembl" id="ENSGACP00000063484.1"/>
    </source>
</evidence>
<name>A0AAQ4RII7_GASAC</name>
<evidence type="ECO:0000256" key="6">
    <source>
        <dbReference type="ARBA" id="ARBA00022833"/>
    </source>
</evidence>
<dbReference type="InterPro" id="IPR001781">
    <property type="entry name" value="Znf_LIM"/>
</dbReference>
<dbReference type="Pfam" id="PF00412">
    <property type="entry name" value="LIM"/>
    <property type="match status" value="4"/>
</dbReference>
<dbReference type="FunFam" id="2.10.110.10:FF:000004">
    <property type="entry name" value="actin-binding LIM protein 1 isoform X1"/>
    <property type="match status" value="1"/>
</dbReference>
<dbReference type="GeneTree" id="ENSGT00950000182850"/>
<protein>
    <recommendedName>
        <fullName evidence="9">LIM zinc-binding domain-containing protein</fullName>
    </recommendedName>
</protein>
<evidence type="ECO:0000256" key="2">
    <source>
        <dbReference type="ARBA" id="ARBA00022490"/>
    </source>
</evidence>
<dbReference type="Ensembl" id="ENSGACT00000043622.1">
    <property type="protein sequence ID" value="ENSGACP00000063484.1"/>
    <property type="gene ID" value="ENSGACG00000020452.2"/>
</dbReference>
<dbReference type="CDD" id="cd09328">
    <property type="entry name" value="LIM2_abLIM"/>
    <property type="match status" value="1"/>
</dbReference>
<dbReference type="AlphaFoldDB" id="A0AAQ4RII7"/>
<keyword evidence="6" id="KW-0862">Zinc</keyword>
<proteinExistence type="predicted"/>
<dbReference type="GO" id="GO:0051015">
    <property type="term" value="F:actin filament binding"/>
    <property type="evidence" value="ECO:0007669"/>
    <property type="project" value="TreeGrafter"/>
</dbReference>
<feature type="region of interest" description="Disordered" evidence="8">
    <location>
        <begin position="316"/>
        <end position="385"/>
    </location>
</feature>
<dbReference type="PANTHER" id="PTHR24213">
    <property type="entry name" value="ACTIN-BINDING LIM PROTEIN"/>
    <property type="match status" value="1"/>
</dbReference>
<feature type="domain" description="LIM zinc-binding" evidence="9">
    <location>
        <begin position="77"/>
        <end position="110"/>
    </location>
</feature>
<dbReference type="FunFam" id="2.10.110.10:FF:000003">
    <property type="entry name" value="actin-binding LIM protein 1 isoform X1"/>
    <property type="match status" value="1"/>
</dbReference>
<accession>A0AAQ4RII7</accession>
<dbReference type="Gene3D" id="2.10.110.10">
    <property type="entry name" value="Cysteine Rich Protein"/>
    <property type="match status" value="4"/>
</dbReference>
<comment type="subcellular location">
    <subcellularLocation>
        <location evidence="1">Cytoplasm</location>
    </subcellularLocation>
</comment>
<keyword evidence="7" id="KW-0440">LIM domain</keyword>
<dbReference type="PANTHER" id="PTHR24213:SF0">
    <property type="entry name" value="ACTIN-BINDING LIM PROTEIN 3"/>
    <property type="match status" value="1"/>
</dbReference>
<evidence type="ECO:0000259" key="9">
    <source>
        <dbReference type="PROSITE" id="PS00478"/>
    </source>
</evidence>
<dbReference type="SUPFAM" id="SSF57716">
    <property type="entry name" value="Glucocorticoid receptor-like (DNA-binding domain)"/>
    <property type="match status" value="5"/>
</dbReference>
<dbReference type="GO" id="GO:0007010">
    <property type="term" value="P:cytoskeleton organization"/>
    <property type="evidence" value="ECO:0007669"/>
    <property type="project" value="InterPro"/>
</dbReference>
<dbReference type="InterPro" id="IPR003128">
    <property type="entry name" value="Villin_headpiece"/>
</dbReference>
<dbReference type="GO" id="GO:0030032">
    <property type="term" value="P:lamellipodium assembly"/>
    <property type="evidence" value="ECO:0007669"/>
    <property type="project" value="TreeGrafter"/>
</dbReference>
<dbReference type="Pfam" id="PF02209">
    <property type="entry name" value="VHP"/>
    <property type="match status" value="1"/>
</dbReference>
<dbReference type="InterPro" id="IPR032402">
    <property type="entry name" value="AbLIM_anchor"/>
</dbReference>
<keyword evidence="4" id="KW-0479">Metal-binding</keyword>
<dbReference type="FunFam" id="2.10.110.10:FF:000007">
    <property type="entry name" value="actin-binding LIM protein 1 isoform X1"/>
    <property type="match status" value="1"/>
</dbReference>
<dbReference type="CDD" id="cd09327">
    <property type="entry name" value="LIM1_abLIM"/>
    <property type="match status" value="1"/>
</dbReference>
<dbReference type="SMART" id="SM00132">
    <property type="entry name" value="LIM"/>
    <property type="match status" value="4"/>
</dbReference>
<evidence type="ECO:0000256" key="5">
    <source>
        <dbReference type="ARBA" id="ARBA00022737"/>
    </source>
</evidence>
<dbReference type="CDD" id="cd09329">
    <property type="entry name" value="LIM3_abLIM"/>
    <property type="match status" value="1"/>
</dbReference>
<dbReference type="GO" id="GO:0060271">
    <property type="term" value="P:cilium assembly"/>
    <property type="evidence" value="ECO:0007669"/>
    <property type="project" value="TreeGrafter"/>
</dbReference>
<evidence type="ECO:0000313" key="11">
    <source>
        <dbReference type="Proteomes" id="UP000007635"/>
    </source>
</evidence>
<sequence length="558" mass="62812">ASHFSSPLSSRGNSPIVCERCGEVCRGEVVRVKNTHFHVLCFTCQVCGCDLVRSGFFHHSGEYICTEDYQRLYGTQCDSCDQYITGEVVSALGRTYHPHCFVCSICRSAFPIGDKVTFCGKKCVCQRCSHTLRNDKPVKVHGPSYCAGCGKEIKQGQSLLALERQWHVTCFRCRTCGCALTGEYISKDGTPYCETDYHTQFGIRCDSCNRFISGRVLEAGGKRYHPSCARCARCHMMFLEGEEMYLTGSEVWHPVCKEAARLERKLRLRHTSDTASITPPGSSPLLGSPRRLICSLSVYIFIQDLLDGLEVRTRRSSSSAHTDSPAHSRHGGSPLPCYLPGSESDRSSPYYSQPEPRCTTPTTTSFQAPKHFHVPASEETNIYRKPPIYKRRVSRVRRFSSGGDEDGWNHNANKGIGRMILKEEMKARSAGHDNDQWGSRRSSRCCSREALNNVEYGSLNDSYISKSSSLPGYRRNGLNRVSVLMCVSLCVCACIYPYDVLIVSVRGQQRLPSDVDRARLERHLSPEEFHRVFGMSMSAFDHLAQWKKNELKKQARLF</sequence>
<dbReference type="GO" id="GO:0001725">
    <property type="term" value="C:stress fiber"/>
    <property type="evidence" value="ECO:0007669"/>
    <property type="project" value="TreeGrafter"/>
</dbReference>
<dbReference type="Proteomes" id="UP000007635">
    <property type="component" value="Chromosome VII"/>
</dbReference>
<dbReference type="CDD" id="cd09330">
    <property type="entry name" value="LIM4_abLIM"/>
    <property type="match status" value="1"/>
</dbReference>
<keyword evidence="2" id="KW-0963">Cytoplasm</keyword>
<dbReference type="InterPro" id="IPR036886">
    <property type="entry name" value="Villin_headpiece_dom_sf"/>
</dbReference>
<keyword evidence="3" id="KW-0597">Phosphoprotein</keyword>
<evidence type="ECO:0000256" key="8">
    <source>
        <dbReference type="SAM" id="MobiDB-lite"/>
    </source>
</evidence>
<reference evidence="10 11" key="1">
    <citation type="journal article" date="2021" name="G3 (Bethesda)">
        <title>Improved contiguity of the threespine stickleback genome using long-read sequencing.</title>
        <authorList>
            <person name="Nath S."/>
            <person name="Shaw D.E."/>
            <person name="White M.A."/>
        </authorList>
    </citation>
    <scope>NUCLEOTIDE SEQUENCE [LARGE SCALE GENOMIC DNA]</scope>
    <source>
        <strain evidence="10 11">Lake Benthic</strain>
    </source>
</reference>
<dbReference type="PROSITE" id="PS00478">
    <property type="entry name" value="LIM_DOMAIN_1"/>
    <property type="match status" value="3"/>
</dbReference>
<dbReference type="SMART" id="SM00153">
    <property type="entry name" value="VHP"/>
    <property type="match status" value="1"/>
</dbReference>
<evidence type="ECO:0000256" key="3">
    <source>
        <dbReference type="ARBA" id="ARBA00022553"/>
    </source>
</evidence>